<evidence type="ECO:0000256" key="6">
    <source>
        <dbReference type="ARBA" id="ARBA00022679"/>
    </source>
</evidence>
<evidence type="ECO:0000256" key="7">
    <source>
        <dbReference type="ARBA" id="ARBA00022741"/>
    </source>
</evidence>
<dbReference type="InterPro" id="IPR017441">
    <property type="entry name" value="Protein_kinase_ATP_BS"/>
</dbReference>
<comment type="similarity">
    <text evidence="2">Belongs to the protein kinase superfamily. CAMK Ser/Thr protein kinase family. NIM1 subfamily.</text>
</comment>
<keyword evidence="6" id="KW-0808">Transferase</keyword>
<dbReference type="CDD" id="cd14081">
    <property type="entry name" value="STKc_BRSK1_2"/>
    <property type="match status" value="1"/>
</dbReference>
<dbReference type="PANTHER" id="PTHR24346">
    <property type="entry name" value="MAP/MICROTUBULE AFFINITY-REGULATING KINASE"/>
    <property type="match status" value="1"/>
</dbReference>
<evidence type="ECO:0000256" key="5">
    <source>
        <dbReference type="ARBA" id="ARBA00022553"/>
    </source>
</evidence>
<evidence type="ECO:0000259" key="15">
    <source>
        <dbReference type="PROSITE" id="PS50011"/>
    </source>
</evidence>
<dbReference type="OrthoDB" id="504170at2759"/>
<dbReference type="PROSITE" id="PS00108">
    <property type="entry name" value="PROTEIN_KINASE_ST"/>
    <property type="match status" value="1"/>
</dbReference>
<dbReference type="PANTHER" id="PTHR24346:SF110">
    <property type="entry name" value="NON-SPECIFIC SERINE_THREONINE PROTEIN KINASE"/>
    <property type="match status" value="1"/>
</dbReference>
<dbReference type="InterPro" id="IPR008271">
    <property type="entry name" value="Ser/Thr_kinase_AS"/>
</dbReference>
<evidence type="ECO:0000256" key="9">
    <source>
        <dbReference type="ARBA" id="ARBA00022840"/>
    </source>
</evidence>
<feature type="compositionally biased region" description="Basic residues" evidence="14">
    <location>
        <begin position="1149"/>
        <end position="1158"/>
    </location>
</feature>
<evidence type="ECO:0000256" key="4">
    <source>
        <dbReference type="ARBA" id="ARBA00022527"/>
    </source>
</evidence>
<dbReference type="EC" id="2.7.11.1" evidence="3"/>
<keyword evidence="10" id="KW-0175">Coiled coil</keyword>
<comment type="catalytic activity">
    <reaction evidence="12">
        <text>L-seryl-[protein] + ATP = O-phospho-L-seryl-[protein] + ADP + H(+)</text>
        <dbReference type="Rhea" id="RHEA:17989"/>
        <dbReference type="Rhea" id="RHEA-COMP:9863"/>
        <dbReference type="Rhea" id="RHEA-COMP:11604"/>
        <dbReference type="ChEBI" id="CHEBI:15378"/>
        <dbReference type="ChEBI" id="CHEBI:29999"/>
        <dbReference type="ChEBI" id="CHEBI:30616"/>
        <dbReference type="ChEBI" id="CHEBI:83421"/>
        <dbReference type="ChEBI" id="CHEBI:456216"/>
        <dbReference type="EC" id="2.7.11.1"/>
    </reaction>
</comment>
<dbReference type="PROSITE" id="PS50011">
    <property type="entry name" value="PROTEIN_KINASE_DOM"/>
    <property type="match status" value="1"/>
</dbReference>
<accession>A0A871R8N7</accession>
<reference evidence="16" key="1">
    <citation type="submission" date="2020-10" db="EMBL/GenBank/DDBJ databases">
        <authorList>
            <person name="Palmer J.M."/>
        </authorList>
    </citation>
    <scope>NUCLEOTIDE SEQUENCE</scope>
    <source>
        <strain evidence="16">UCD 2041</strain>
    </source>
</reference>
<feature type="binding site" evidence="13">
    <location>
        <position position="124"/>
    </location>
    <ligand>
        <name>ATP</name>
        <dbReference type="ChEBI" id="CHEBI:30616"/>
    </ligand>
</feature>
<dbReference type="GO" id="GO:0005940">
    <property type="term" value="C:septin ring"/>
    <property type="evidence" value="ECO:0007669"/>
    <property type="project" value="UniProtKB-ARBA"/>
</dbReference>
<dbReference type="GO" id="GO:0030447">
    <property type="term" value="P:filamentous growth"/>
    <property type="evidence" value="ECO:0007669"/>
    <property type="project" value="UniProtKB-ARBA"/>
</dbReference>
<feature type="region of interest" description="Disordered" evidence="14">
    <location>
        <begin position="57"/>
        <end position="100"/>
    </location>
</feature>
<dbReference type="Pfam" id="PF00069">
    <property type="entry name" value="Pkinase"/>
    <property type="match status" value="1"/>
</dbReference>
<proteinExistence type="inferred from homology"/>
<dbReference type="GO" id="GO:0005935">
    <property type="term" value="C:cellular bud neck"/>
    <property type="evidence" value="ECO:0007669"/>
    <property type="project" value="UniProtKB-SubCell"/>
</dbReference>
<evidence type="ECO:0000256" key="14">
    <source>
        <dbReference type="SAM" id="MobiDB-lite"/>
    </source>
</evidence>
<dbReference type="GO" id="GO:0035556">
    <property type="term" value="P:intracellular signal transduction"/>
    <property type="evidence" value="ECO:0007669"/>
    <property type="project" value="TreeGrafter"/>
</dbReference>
<feature type="compositionally biased region" description="Basic and acidic residues" evidence="14">
    <location>
        <begin position="465"/>
        <end position="475"/>
    </location>
</feature>
<dbReference type="Gene3D" id="1.10.510.10">
    <property type="entry name" value="Transferase(Phosphotransferase) domain 1"/>
    <property type="match status" value="1"/>
</dbReference>
<feature type="region of interest" description="Disordered" evidence="14">
    <location>
        <begin position="816"/>
        <end position="840"/>
    </location>
</feature>
<dbReference type="GO" id="GO:0005524">
    <property type="term" value="F:ATP binding"/>
    <property type="evidence" value="ECO:0007669"/>
    <property type="project" value="UniProtKB-UniRule"/>
</dbReference>
<dbReference type="SMART" id="SM00220">
    <property type="entry name" value="S_TKc"/>
    <property type="match status" value="1"/>
</dbReference>
<evidence type="ECO:0000256" key="10">
    <source>
        <dbReference type="ARBA" id="ARBA00023054"/>
    </source>
</evidence>
<dbReference type="InterPro" id="IPR000719">
    <property type="entry name" value="Prot_kinase_dom"/>
</dbReference>
<dbReference type="KEGG" id="bbrx:BRETT_003238"/>
<evidence type="ECO:0000256" key="3">
    <source>
        <dbReference type="ARBA" id="ARBA00012513"/>
    </source>
</evidence>
<protein>
    <recommendedName>
        <fullName evidence="3">non-specific serine/threonine protein kinase</fullName>
        <ecNumber evidence="3">2.7.11.1</ecNumber>
    </recommendedName>
</protein>
<name>A0A871R8N7_DEKBR</name>
<dbReference type="GO" id="GO:0001558">
    <property type="term" value="P:regulation of cell growth"/>
    <property type="evidence" value="ECO:0007669"/>
    <property type="project" value="UniProtKB-ARBA"/>
</dbReference>
<keyword evidence="8" id="KW-0418">Kinase</keyword>
<dbReference type="Proteomes" id="UP000663131">
    <property type="component" value="Chromosome 9"/>
</dbReference>
<comment type="subcellular location">
    <subcellularLocation>
        <location evidence="1">Bud neck</location>
    </subcellularLocation>
</comment>
<comment type="catalytic activity">
    <reaction evidence="11">
        <text>L-threonyl-[protein] + ATP = O-phospho-L-threonyl-[protein] + ADP + H(+)</text>
        <dbReference type="Rhea" id="RHEA:46608"/>
        <dbReference type="Rhea" id="RHEA-COMP:11060"/>
        <dbReference type="Rhea" id="RHEA-COMP:11605"/>
        <dbReference type="ChEBI" id="CHEBI:15378"/>
        <dbReference type="ChEBI" id="CHEBI:30013"/>
        <dbReference type="ChEBI" id="CHEBI:30616"/>
        <dbReference type="ChEBI" id="CHEBI:61977"/>
        <dbReference type="ChEBI" id="CHEBI:456216"/>
        <dbReference type="EC" id="2.7.11.1"/>
    </reaction>
</comment>
<dbReference type="FunFam" id="1.10.510.10:FF:000394">
    <property type="entry name" value="Serine/threonine-protein kinase HSL1"/>
    <property type="match status" value="1"/>
</dbReference>
<feature type="domain" description="Protein kinase" evidence="15">
    <location>
        <begin position="95"/>
        <end position="356"/>
    </location>
</feature>
<dbReference type="PROSITE" id="PS00107">
    <property type="entry name" value="PROTEIN_KINASE_ATP"/>
    <property type="match status" value="1"/>
</dbReference>
<dbReference type="InterPro" id="IPR011009">
    <property type="entry name" value="Kinase-like_dom_sf"/>
</dbReference>
<feature type="region of interest" description="Disordered" evidence="14">
    <location>
        <begin position="436"/>
        <end position="478"/>
    </location>
</feature>
<evidence type="ECO:0000256" key="11">
    <source>
        <dbReference type="ARBA" id="ARBA00047899"/>
    </source>
</evidence>
<reference evidence="16" key="2">
    <citation type="journal article" name="BMC Genomics">
        <title>New genome assemblies reveal patterns of domestication and adaptation across Brettanomyces (Dekkera) species.</title>
        <authorList>
            <person name="Roach M.J."/>
            <person name="Borneman A.R."/>
        </authorList>
    </citation>
    <scope>NUCLEOTIDE SEQUENCE</scope>
    <source>
        <strain evidence="16">UCD 2041</strain>
    </source>
</reference>
<organism evidence="16 17">
    <name type="scientific">Dekkera bruxellensis</name>
    <name type="common">Brettanomyces custersii</name>
    <dbReference type="NCBI Taxonomy" id="5007"/>
    <lineage>
        <taxon>Eukaryota</taxon>
        <taxon>Fungi</taxon>
        <taxon>Dikarya</taxon>
        <taxon>Ascomycota</taxon>
        <taxon>Saccharomycotina</taxon>
        <taxon>Pichiomycetes</taxon>
        <taxon>Pichiales</taxon>
        <taxon>Pichiaceae</taxon>
        <taxon>Brettanomyces</taxon>
    </lineage>
</organism>
<keyword evidence="4" id="KW-0723">Serine/threonine-protein kinase</keyword>
<dbReference type="SUPFAM" id="SSF56112">
    <property type="entry name" value="Protein kinase-like (PK-like)"/>
    <property type="match status" value="1"/>
</dbReference>
<keyword evidence="5" id="KW-0597">Phosphoprotein</keyword>
<evidence type="ECO:0000256" key="1">
    <source>
        <dbReference type="ARBA" id="ARBA00004266"/>
    </source>
</evidence>
<feature type="region of interest" description="Disordered" evidence="14">
    <location>
        <begin position="1147"/>
        <end position="1169"/>
    </location>
</feature>
<dbReference type="RefSeq" id="XP_041139540.1">
    <property type="nucleotide sequence ID" value="XM_041281749.1"/>
</dbReference>
<keyword evidence="9 13" id="KW-0067">ATP-binding</keyword>
<dbReference type="GO" id="GO:0004674">
    <property type="term" value="F:protein serine/threonine kinase activity"/>
    <property type="evidence" value="ECO:0007669"/>
    <property type="project" value="UniProtKB-KW"/>
</dbReference>
<dbReference type="GeneID" id="64575162"/>
<keyword evidence="7 13" id="KW-0547">Nucleotide-binding</keyword>
<evidence type="ECO:0000256" key="8">
    <source>
        <dbReference type="ARBA" id="ARBA00022777"/>
    </source>
</evidence>
<evidence type="ECO:0000256" key="2">
    <source>
        <dbReference type="ARBA" id="ARBA00010791"/>
    </source>
</evidence>
<evidence type="ECO:0000256" key="13">
    <source>
        <dbReference type="PROSITE-ProRule" id="PRU10141"/>
    </source>
</evidence>
<evidence type="ECO:0000256" key="12">
    <source>
        <dbReference type="ARBA" id="ARBA00048679"/>
    </source>
</evidence>
<dbReference type="EMBL" id="CP063137">
    <property type="protein sequence ID" value="QOU23047.1"/>
    <property type="molecule type" value="Genomic_DNA"/>
</dbReference>
<gene>
    <name evidence="16" type="ORF">BRETT_003238</name>
</gene>
<sequence>MMNVRVGGNTSSYKDKEISNGTSNIGLVRSPRRQLPLTDIPSNVIGRIHNTGSLKKRDYFTDAPTSNMSKTDKRLSQGSAASKSKRKAENRIGPWRLGRTLGRGSTGRVRLAKHCQTGQLAAIKIIPKVIAQGSHGKARIDDNGLPYGIEREIIIMKLISHPNIMALYDVWENTNELYLVLEYIEGGELFDFLVHRGRLTEHEAAHYFGQIIDAVAYCHKFQICHRDLKPENILLDRNHNIKLADFGMAALETRQKLLETSCGSPHYAAPEIVSGKSYHGSPSDVWSCGVILFAMLTGHLPFDDPNIRNLLLKVQTGKYRLPSYLSIDAKDLIQQMLRVNPDDRIPIEEISHHPFILKYGENSTHNARSLLARQLDNLDVSAPILHPQSDILHNLETLWHGIARNIIIEKLRSAQANTEKMFYYLLLKYKEAHSTNNNGRANFDPNGSGSSDSGSEDYSGCSDTQRLKQHPEKQYQRPVVHKKQIYKQKNKKHDVAFPVGFTSKHRSSSKLSLIVHSASTVTTTIQDENGKVLQQQTKKILIPSKAATLRKKQIDQPTPNTTKVAKSPLSIRALGTPKMAPISCYSSVAQTDNLSEFKYLFGSIYNDPDLATLSANTPTKKENFKIYQDDTESKVVPTLFKANSAISKNSGGMKACSSMIQSNNSSSYKKIVSDNHRLSQHTTKFSPLPNTPEIFEDTKGGNMDNYVSVLDPKVHKPSDGAHPPSLKPFDKNNFNSARIALKELGIKGDHFHLTFNQGKEEYGESLHRKSSLARSIRSNSMRNLSMILAEGTQILTVPDNKNNTLVDSQYLFSSRENKSGKSNRYTGKRNSMQSSKTNNTNVRSSFEYSFLDDITSTVHNAVEVPIVNSSEDHLVRVKDFGLGIKRAMDNGHAGQNKRDDKFADAEEDAVERNFLNDEQNASHPLKVHQRVDSNASEKCIKKYPNIRCSLMNGSNYEFGHDDERRLSLTPEKAKIPKPKQDLEDNGTKRESIFADPEESNVAINPTSATQNITIFDEENEMDQGLLDGVKQNYPQKEVARKNAKHDTQGLISPNQKIERNSTGLNTTRMSWLSTATEKASTLLHRQVDTSTADVSLKNRNTGIKKSVTIPHKELKKTEAKSINMPGTVKTNEGTQRPNWFRRIFGSIRTKQKGRKKGNEKRPSVSGTSLRKKNTVKLHNLFAGITNQFYFEADYLTSEEAESGLIDSCNDTPKTKVSTLPGEGNTIVCTIVRKRNDRVLSIRATIEEQIGGEYGFGGCFIHIAKVKGSTSQFRSYCKLVNEKLKRLDARKMENASDIH</sequence>
<evidence type="ECO:0000313" key="16">
    <source>
        <dbReference type="EMBL" id="QOU23047.1"/>
    </source>
</evidence>
<evidence type="ECO:0000313" key="17">
    <source>
        <dbReference type="Proteomes" id="UP000663131"/>
    </source>
</evidence>
<dbReference type="GO" id="GO:0060258">
    <property type="term" value="P:negative regulation of filamentous growth"/>
    <property type="evidence" value="ECO:0007669"/>
    <property type="project" value="UniProtKB-ARBA"/>
</dbReference>
<feature type="compositionally biased region" description="Low complexity" evidence="14">
    <location>
        <begin position="444"/>
        <end position="463"/>
    </location>
</feature>